<sequence>MSETRPSAVFFIRELLEPILLQTDFRTIILAQRVCRFWNSLVQSSDDLQVAIWLKPYPENRLGGGMSQPRLNPLICDSIWGFVPRGCPCELAPPSQAAKRDEASWRRMLITQPPWKDIAITELNRDRGIVGSEGPGPFYTLIRLDRHNDPFRLGQLCEDLKNESPRTKIMWHSILIRAPPPVGYELGPCYLSGSVFADIIIVCNNLSYSAQDMGGEQEKEKEKPKILNIERWLQSAGK</sequence>
<evidence type="ECO:0000313" key="1">
    <source>
        <dbReference type="EMBL" id="RDW93123.1"/>
    </source>
</evidence>
<evidence type="ECO:0008006" key="3">
    <source>
        <dbReference type="Google" id="ProtNLM"/>
    </source>
</evidence>
<dbReference type="OrthoDB" id="3800738at2759"/>
<gene>
    <name evidence="1" type="ORF">DSM5745_00445</name>
</gene>
<evidence type="ECO:0000313" key="2">
    <source>
        <dbReference type="Proteomes" id="UP000256690"/>
    </source>
</evidence>
<dbReference type="SUPFAM" id="SSF81383">
    <property type="entry name" value="F-box domain"/>
    <property type="match status" value="1"/>
</dbReference>
<dbReference type="Proteomes" id="UP000256690">
    <property type="component" value="Unassembled WGS sequence"/>
</dbReference>
<proteinExistence type="predicted"/>
<dbReference type="AlphaFoldDB" id="A0A3D8T3K0"/>
<dbReference type="RefSeq" id="XP_026608306.1">
    <property type="nucleotide sequence ID" value="XM_026742461.1"/>
</dbReference>
<accession>A0A3D8T3K0</accession>
<organism evidence="1 2">
    <name type="scientific">Aspergillus mulundensis</name>
    <dbReference type="NCBI Taxonomy" id="1810919"/>
    <lineage>
        <taxon>Eukaryota</taxon>
        <taxon>Fungi</taxon>
        <taxon>Dikarya</taxon>
        <taxon>Ascomycota</taxon>
        <taxon>Pezizomycotina</taxon>
        <taxon>Eurotiomycetes</taxon>
        <taxon>Eurotiomycetidae</taxon>
        <taxon>Eurotiales</taxon>
        <taxon>Aspergillaceae</taxon>
        <taxon>Aspergillus</taxon>
        <taxon>Aspergillus subgen. Nidulantes</taxon>
    </lineage>
</organism>
<dbReference type="GeneID" id="38110815"/>
<comment type="caution">
    <text evidence="1">The sequence shown here is derived from an EMBL/GenBank/DDBJ whole genome shotgun (WGS) entry which is preliminary data.</text>
</comment>
<reference evidence="1 2" key="1">
    <citation type="journal article" date="2018" name="IMA Fungus">
        <title>IMA Genome-F 9: Draft genome sequence of Annulohypoxylon stygium, Aspergillus mulundensis, Berkeleyomyces basicola (syn. Thielaviopsis basicola), Ceratocystis smalleyi, two Cercospora beticola strains, Coleophoma cylindrospora, Fusarium fracticaudum, Phialophora cf. hyalina, and Morchella septimelata.</title>
        <authorList>
            <person name="Wingfield B.D."/>
            <person name="Bills G.F."/>
            <person name="Dong Y."/>
            <person name="Huang W."/>
            <person name="Nel W.J."/>
            <person name="Swalarsk-Parry B.S."/>
            <person name="Vaghefi N."/>
            <person name="Wilken P.M."/>
            <person name="An Z."/>
            <person name="de Beer Z.W."/>
            <person name="De Vos L."/>
            <person name="Chen L."/>
            <person name="Duong T.A."/>
            <person name="Gao Y."/>
            <person name="Hammerbacher A."/>
            <person name="Kikkert J.R."/>
            <person name="Li Y."/>
            <person name="Li H."/>
            <person name="Li K."/>
            <person name="Li Q."/>
            <person name="Liu X."/>
            <person name="Ma X."/>
            <person name="Naidoo K."/>
            <person name="Pethybridge S.J."/>
            <person name="Sun J."/>
            <person name="Steenkamp E.T."/>
            <person name="van der Nest M.A."/>
            <person name="van Wyk S."/>
            <person name="Wingfield M.J."/>
            <person name="Xiong C."/>
            <person name="Yue Q."/>
            <person name="Zhang X."/>
        </authorList>
    </citation>
    <scope>NUCLEOTIDE SEQUENCE [LARGE SCALE GENOMIC DNA]</scope>
    <source>
        <strain evidence="1 2">DSM 5745</strain>
    </source>
</reference>
<keyword evidence="2" id="KW-1185">Reference proteome</keyword>
<name>A0A3D8T3K0_9EURO</name>
<dbReference type="EMBL" id="PVWQ01000001">
    <property type="protein sequence ID" value="RDW93123.1"/>
    <property type="molecule type" value="Genomic_DNA"/>
</dbReference>
<protein>
    <recommendedName>
        <fullName evidence="3">F-box domain-containing protein</fullName>
    </recommendedName>
</protein>
<dbReference type="InterPro" id="IPR036047">
    <property type="entry name" value="F-box-like_dom_sf"/>
</dbReference>